<dbReference type="GeneID" id="113835883"/>
<dbReference type="AlphaFoldDB" id="A0A9J7K9G3"/>
<name>A0A9J7K9G3_CRIGR</name>
<sequence>MPNCQKKSVAVSYCLTFQRWPAVQSEDLKSRFHDTRGIMRSGPVINPGSFSFEDSSLSSLDPRTPGCLPQETSWASESKLEQLGMDNLLRTAETPGTSGNWSFSETDNMSSWELPDLREGRVKAISDSDGVSYPWYGNTTETVTLVGPTNKISRFSVSMNDNFYPSVTWAVPVSDSNVPLLTRIKRDQSFTTWLVAMNTTTKEKIILQTIKWRMRVDIEVDPLQLLGQRARLVGRTQQEQPRILSRMEPIPPNALVKPNANDAQVLMWRPKRGPPLVVIPPK</sequence>
<keyword evidence="1" id="KW-1185">Reference proteome</keyword>
<evidence type="ECO:0000313" key="2">
    <source>
        <dbReference type="RefSeq" id="XP_035301123.1"/>
    </source>
</evidence>
<reference evidence="2" key="3">
    <citation type="submission" date="2025-08" db="UniProtKB">
        <authorList>
            <consortium name="RefSeq"/>
        </authorList>
    </citation>
    <scope>IDENTIFICATION</scope>
    <source>
        <strain evidence="2">17A/GY</strain>
        <tissue evidence="2">Liver</tissue>
    </source>
</reference>
<dbReference type="PANTHER" id="PTHR31655">
    <property type="entry name" value="PROTEIN FAM78A"/>
    <property type="match status" value="1"/>
</dbReference>
<protein>
    <submittedName>
        <fullName evidence="2">Protein FAM78B isoform X2</fullName>
    </submittedName>
</protein>
<proteinExistence type="predicted"/>
<reference evidence="1" key="1">
    <citation type="journal article" date="2018" name="Biotechnol. Bioeng.">
        <title>A reference genome of the Chinese hamster based on a hybrid assembly strategy.</title>
        <authorList>
            <person name="Rupp O."/>
            <person name="MacDonald M.L."/>
            <person name="Li S."/>
            <person name="Dhiman H."/>
            <person name="Polson S."/>
            <person name="Griep S."/>
            <person name="Heffner K."/>
            <person name="Hernandez I."/>
            <person name="Brinkrolf K."/>
            <person name="Jadhav V."/>
            <person name="Samoudi M."/>
            <person name="Hao H."/>
            <person name="Kingham B."/>
            <person name="Goesmann A."/>
            <person name="Betenbaugh M.J."/>
            <person name="Lewis N.E."/>
            <person name="Borth N."/>
            <person name="Lee K.H."/>
        </authorList>
    </citation>
    <scope>NUCLEOTIDE SEQUENCE [LARGE SCALE GENOMIC DNA]</scope>
    <source>
        <strain evidence="1">17A/GY</strain>
    </source>
</reference>
<dbReference type="RefSeq" id="XP_035301123.1">
    <property type="nucleotide sequence ID" value="XM_035445232.1"/>
</dbReference>
<reference evidence="1" key="2">
    <citation type="journal article" date="2020" name="Biotechnol. Bioeng.">
        <title>Chromosome-scale scaffolds for the Chinese hamster reference genome assembly to facilitate the study of the CHO epigenome.</title>
        <authorList>
            <person name="Hilliard W."/>
            <person name="MacDonald M."/>
            <person name="Lee K.H."/>
        </authorList>
    </citation>
    <scope>NUCLEOTIDE SEQUENCE [LARGE SCALE GENOMIC DNA]</scope>
    <source>
        <strain evidence="1">17A/GY</strain>
    </source>
</reference>
<dbReference type="PANTHER" id="PTHR31655:SF0">
    <property type="entry name" value="PROTEIN FAM78B"/>
    <property type="match status" value="1"/>
</dbReference>
<dbReference type="Proteomes" id="UP001108280">
    <property type="component" value="Chromosome 5"/>
</dbReference>
<evidence type="ECO:0000313" key="1">
    <source>
        <dbReference type="Proteomes" id="UP001108280"/>
    </source>
</evidence>
<accession>A0A9J7K9G3</accession>
<gene>
    <name evidence="2" type="primary">LOC113835883</name>
</gene>
<organism evidence="1 2">
    <name type="scientific">Cricetulus griseus</name>
    <name type="common">Chinese hamster</name>
    <name type="synonym">Cricetulus barabensis griseus</name>
    <dbReference type="NCBI Taxonomy" id="10029"/>
    <lineage>
        <taxon>Eukaryota</taxon>
        <taxon>Metazoa</taxon>
        <taxon>Chordata</taxon>
        <taxon>Craniata</taxon>
        <taxon>Vertebrata</taxon>
        <taxon>Euteleostomi</taxon>
        <taxon>Mammalia</taxon>
        <taxon>Eutheria</taxon>
        <taxon>Euarchontoglires</taxon>
        <taxon>Glires</taxon>
        <taxon>Rodentia</taxon>
        <taxon>Myomorpha</taxon>
        <taxon>Muroidea</taxon>
        <taxon>Cricetidae</taxon>
        <taxon>Cricetinae</taxon>
        <taxon>Cricetulus</taxon>
    </lineage>
</organism>
<dbReference type="InterPro" id="IPR029638">
    <property type="entry name" value="FAM78"/>
</dbReference>